<feature type="compositionally biased region" description="Basic residues" evidence="1">
    <location>
        <begin position="125"/>
        <end position="156"/>
    </location>
</feature>
<feature type="compositionally biased region" description="Low complexity" evidence="1">
    <location>
        <begin position="204"/>
        <end position="213"/>
    </location>
</feature>
<feature type="compositionally biased region" description="Low complexity" evidence="1">
    <location>
        <begin position="44"/>
        <end position="61"/>
    </location>
</feature>
<evidence type="ECO:0000256" key="1">
    <source>
        <dbReference type="SAM" id="MobiDB-lite"/>
    </source>
</evidence>
<gene>
    <name evidence="2" type="ORF">AVDCRST_MAG35-1886</name>
</gene>
<feature type="compositionally biased region" description="Basic and acidic residues" evidence="1">
    <location>
        <begin position="214"/>
        <end position="223"/>
    </location>
</feature>
<feature type="compositionally biased region" description="Basic residues" evidence="1">
    <location>
        <begin position="23"/>
        <end position="43"/>
    </location>
</feature>
<dbReference type="EMBL" id="CADCUY010000398">
    <property type="protein sequence ID" value="CAA9419413.1"/>
    <property type="molecule type" value="Genomic_DNA"/>
</dbReference>
<protein>
    <submittedName>
        <fullName evidence="2">Uncharacterized protein</fullName>
    </submittedName>
</protein>
<feature type="region of interest" description="Disordered" evidence="1">
    <location>
        <begin position="1"/>
        <end position="223"/>
    </location>
</feature>
<reference evidence="2" key="1">
    <citation type="submission" date="2020-02" db="EMBL/GenBank/DDBJ databases">
        <authorList>
            <person name="Meier V. D."/>
        </authorList>
    </citation>
    <scope>NUCLEOTIDE SEQUENCE</scope>
    <source>
        <strain evidence="2">AVDCRST_MAG35</strain>
    </source>
</reference>
<dbReference type="AlphaFoldDB" id="A0A6J4PN89"/>
<name>A0A6J4PN89_9ACTN</name>
<organism evidence="2">
    <name type="scientific">uncultured Quadrisphaera sp</name>
    <dbReference type="NCBI Taxonomy" id="904978"/>
    <lineage>
        <taxon>Bacteria</taxon>
        <taxon>Bacillati</taxon>
        <taxon>Actinomycetota</taxon>
        <taxon>Actinomycetes</taxon>
        <taxon>Kineosporiales</taxon>
        <taxon>Kineosporiaceae</taxon>
        <taxon>Quadrisphaera</taxon>
        <taxon>environmental samples</taxon>
    </lineage>
</organism>
<accession>A0A6J4PN89</accession>
<feature type="non-terminal residue" evidence="2">
    <location>
        <position position="223"/>
    </location>
</feature>
<evidence type="ECO:0000313" key="2">
    <source>
        <dbReference type="EMBL" id="CAA9419413.1"/>
    </source>
</evidence>
<proteinExistence type="predicted"/>
<sequence length="223" mass="24452">ERRRAQRPGHRDPGAAPRGPARGAHHLPAGRRREHRRHPRAQRARPPARAGGAPPLGQGAHLRPHRVRPAGQGAVLPQRHLRVDAHGLRAGPAGDRVPPDPAGRRLGGEGRRHRHPAHAGGDRGARRRHPAGQPRRRLPRRRRAAARRARSRRRGPAGRAGGLPGVRQQPLRRAVDPGRRRPLQRDHRPEAVRPRGRRGRVHRGAAAGAGDPAGELRPRALPL</sequence>
<feature type="non-terminal residue" evidence="2">
    <location>
        <position position="1"/>
    </location>
</feature>
<feature type="compositionally biased region" description="Basic and acidic residues" evidence="1">
    <location>
        <begin position="173"/>
        <end position="193"/>
    </location>
</feature>
<feature type="compositionally biased region" description="Basic residues" evidence="1">
    <location>
        <begin position="194"/>
        <end position="203"/>
    </location>
</feature>